<feature type="domain" description="PilZ" evidence="2">
    <location>
        <begin position="110"/>
        <end position="191"/>
    </location>
</feature>
<organism evidence="3 4">
    <name type="scientific">Pontixanthobacter gangjinensis</name>
    <dbReference type="NCBI Taxonomy" id="1028742"/>
    <lineage>
        <taxon>Bacteria</taxon>
        <taxon>Pseudomonadati</taxon>
        <taxon>Pseudomonadota</taxon>
        <taxon>Alphaproteobacteria</taxon>
        <taxon>Sphingomonadales</taxon>
        <taxon>Erythrobacteraceae</taxon>
        <taxon>Pontixanthobacter</taxon>
    </lineage>
</organism>
<comment type="caution">
    <text evidence="3">The sequence shown here is derived from an EMBL/GenBank/DDBJ whole genome shotgun (WGS) entry which is preliminary data.</text>
</comment>
<evidence type="ECO:0000259" key="2">
    <source>
        <dbReference type="Pfam" id="PF07238"/>
    </source>
</evidence>
<accession>A0A6I4SJB0</accession>
<dbReference type="InterPro" id="IPR009875">
    <property type="entry name" value="PilZ_domain"/>
</dbReference>
<evidence type="ECO:0000313" key="3">
    <source>
        <dbReference type="EMBL" id="MXO55829.1"/>
    </source>
</evidence>
<dbReference type="EMBL" id="WTYS01000001">
    <property type="protein sequence ID" value="MXO55829.1"/>
    <property type="molecule type" value="Genomic_DNA"/>
</dbReference>
<proteinExistence type="predicted"/>
<gene>
    <name evidence="3" type="ORF">GRI36_02935</name>
</gene>
<dbReference type="Proteomes" id="UP000468943">
    <property type="component" value="Unassembled WGS sequence"/>
</dbReference>
<name>A0A6I4SJB0_9SPHN</name>
<feature type="region of interest" description="Disordered" evidence="1">
    <location>
        <begin position="205"/>
        <end position="238"/>
    </location>
</feature>
<protein>
    <submittedName>
        <fullName evidence="3">PilZ domain-containing protein</fullName>
    </submittedName>
</protein>
<dbReference type="RefSeq" id="WP_160597107.1">
    <property type="nucleotide sequence ID" value="NZ_WTYS01000001.1"/>
</dbReference>
<evidence type="ECO:0000313" key="4">
    <source>
        <dbReference type="Proteomes" id="UP000468943"/>
    </source>
</evidence>
<sequence>MQGMPAPLQPSVEMEVEDRTAPRFTLLIRAAKLVIEDQEYLCVVRDISATGASIRSFHPVPKGARLALEFQSGPRYAADLIWERDSEAGFQFHTAIEVDDILSGYTDHPRRDLRFALELPAKLHCAGRSLDVNMLNLSRQGSAIECAIALSIDQPVRIEAEGLPEIEARVRWRKDGRYGLVFHSTFSISNLALMIRNLNERTRMRGASKAVKTASDPRASAEFEKSGPPLSAENCAAR</sequence>
<keyword evidence="4" id="KW-1185">Reference proteome</keyword>
<feature type="domain" description="PilZ" evidence="2">
    <location>
        <begin position="18"/>
        <end position="99"/>
    </location>
</feature>
<reference evidence="3 4" key="1">
    <citation type="submission" date="2019-12" db="EMBL/GenBank/DDBJ databases">
        <title>Genomic-based taxomic classification of the family Erythrobacteraceae.</title>
        <authorList>
            <person name="Xu L."/>
        </authorList>
    </citation>
    <scope>NUCLEOTIDE SEQUENCE [LARGE SCALE GENOMIC DNA]</scope>
    <source>
        <strain evidence="3 4">JCM 17802</strain>
    </source>
</reference>
<dbReference type="Gene3D" id="2.40.10.220">
    <property type="entry name" value="predicted glycosyltransferase like domains"/>
    <property type="match status" value="2"/>
</dbReference>
<dbReference type="GO" id="GO:0035438">
    <property type="term" value="F:cyclic-di-GMP binding"/>
    <property type="evidence" value="ECO:0007669"/>
    <property type="project" value="InterPro"/>
</dbReference>
<dbReference type="AlphaFoldDB" id="A0A6I4SJB0"/>
<evidence type="ECO:0000256" key="1">
    <source>
        <dbReference type="SAM" id="MobiDB-lite"/>
    </source>
</evidence>
<dbReference type="Pfam" id="PF07238">
    <property type="entry name" value="PilZ"/>
    <property type="match status" value="2"/>
</dbReference>
<dbReference type="OrthoDB" id="7929489at2"/>
<dbReference type="SUPFAM" id="SSF141371">
    <property type="entry name" value="PilZ domain-like"/>
    <property type="match status" value="2"/>
</dbReference>